<evidence type="ECO:0000313" key="2">
    <source>
        <dbReference type="EMBL" id="ESK38202.1"/>
    </source>
</evidence>
<dbReference type="eggNOG" id="ENOG5032YUN">
    <property type="taxonomic scope" value="Bacteria"/>
</dbReference>
<sequence>MQIKKFLQGALLTSAVMFSVHSFALTPFQATYQFAYNGHNISTATRTLQATENNHWTYKFAAKAGVLASATETSQFTFNNDKVISDKFSRATKYIGISDALNINFNHADKKVTTNKDGTVRSFPLENNPLDELNAEIQIREDLKNNRLKPVYYITDAKGIDARKFVNLGEETVKTQYGDFKTMKFKLEHNKPERNTLFWLAPQLDYLPVKVAHNDGANSYSISLINYKWQ</sequence>
<dbReference type="Proteomes" id="UP000023785">
    <property type="component" value="Unassembled WGS sequence"/>
</dbReference>
<dbReference type="HOGENOM" id="CLU_063619_2_1_6"/>
<dbReference type="AlphaFoldDB" id="V2TLA7"/>
<protein>
    <recommendedName>
        <fullName evidence="4">DUF3108 domain-containing protein</fullName>
    </recommendedName>
</protein>
<dbReference type="STRING" id="1392540.P256_01729"/>
<dbReference type="OrthoDB" id="6007799at2"/>
<organism evidence="2 3">
    <name type="scientific">Acinetobacter nectaris CIP 110549</name>
    <dbReference type="NCBI Taxonomy" id="1392540"/>
    <lineage>
        <taxon>Bacteria</taxon>
        <taxon>Pseudomonadati</taxon>
        <taxon>Pseudomonadota</taxon>
        <taxon>Gammaproteobacteria</taxon>
        <taxon>Moraxellales</taxon>
        <taxon>Moraxellaceae</taxon>
        <taxon>Acinetobacter</taxon>
    </lineage>
</organism>
<evidence type="ECO:0008006" key="4">
    <source>
        <dbReference type="Google" id="ProtNLM"/>
    </source>
</evidence>
<feature type="signal peptide" evidence="1">
    <location>
        <begin position="1"/>
        <end position="24"/>
    </location>
</feature>
<name>V2TLA7_9GAMM</name>
<dbReference type="EMBL" id="AYER01000007">
    <property type="protein sequence ID" value="ESK38202.1"/>
    <property type="molecule type" value="Genomic_DNA"/>
</dbReference>
<evidence type="ECO:0000313" key="3">
    <source>
        <dbReference type="Proteomes" id="UP000023785"/>
    </source>
</evidence>
<keyword evidence="1" id="KW-0732">Signal</keyword>
<dbReference type="PATRIC" id="fig|1392540.3.peg.1671"/>
<dbReference type="InterPro" id="IPR021457">
    <property type="entry name" value="DUF3108"/>
</dbReference>
<dbReference type="RefSeq" id="WP_023273365.1">
    <property type="nucleotide sequence ID" value="NZ_KI530734.1"/>
</dbReference>
<comment type="caution">
    <text evidence="2">The sequence shown here is derived from an EMBL/GenBank/DDBJ whole genome shotgun (WGS) entry which is preliminary data.</text>
</comment>
<gene>
    <name evidence="2" type="ORF">P256_01729</name>
</gene>
<keyword evidence="3" id="KW-1185">Reference proteome</keyword>
<feature type="chain" id="PRO_5004709540" description="DUF3108 domain-containing protein" evidence="1">
    <location>
        <begin position="25"/>
        <end position="230"/>
    </location>
</feature>
<dbReference type="Pfam" id="PF11306">
    <property type="entry name" value="DUF3108"/>
    <property type="match status" value="1"/>
</dbReference>
<proteinExistence type="predicted"/>
<reference evidence="2 3" key="1">
    <citation type="submission" date="2013-10" db="EMBL/GenBank/DDBJ databases">
        <title>The Genome Sequence of Acinetobacter nectaris CIP 110549.</title>
        <authorList>
            <consortium name="The Broad Institute Genomics Platform"/>
            <consortium name="The Broad Institute Genome Sequencing Center for Infectious Disease"/>
            <person name="Cerqueira G."/>
            <person name="Feldgarden M."/>
            <person name="Courvalin P."/>
            <person name="Grillot-Courvalin C."/>
            <person name="Clermont D."/>
            <person name="Rocha E."/>
            <person name="Yoon E.-J."/>
            <person name="Nemec A."/>
            <person name="Young S.K."/>
            <person name="Zeng Q."/>
            <person name="Gargeya S."/>
            <person name="Fitzgerald M."/>
            <person name="Abouelleil A."/>
            <person name="Alvarado L."/>
            <person name="Berlin A.M."/>
            <person name="Chapman S.B."/>
            <person name="Gainer-Dewar J."/>
            <person name="Goldberg J."/>
            <person name="Gnerre S."/>
            <person name="Griggs A."/>
            <person name="Gujja S."/>
            <person name="Hansen M."/>
            <person name="Howarth C."/>
            <person name="Imamovic A."/>
            <person name="Ireland A."/>
            <person name="Larimer J."/>
            <person name="McCowan C."/>
            <person name="Murphy C."/>
            <person name="Pearson M."/>
            <person name="Poon T.W."/>
            <person name="Priest M."/>
            <person name="Roberts A."/>
            <person name="Saif S."/>
            <person name="Shea T."/>
            <person name="Sykes S."/>
            <person name="Wortman J."/>
            <person name="Nusbaum C."/>
            <person name="Birren B."/>
        </authorList>
    </citation>
    <scope>NUCLEOTIDE SEQUENCE [LARGE SCALE GENOMIC DNA]</scope>
    <source>
        <strain evidence="2 3">CIP 110549</strain>
    </source>
</reference>
<accession>V2TLA7</accession>
<evidence type="ECO:0000256" key="1">
    <source>
        <dbReference type="SAM" id="SignalP"/>
    </source>
</evidence>